<evidence type="ECO:0000313" key="1">
    <source>
        <dbReference type="EMBL" id="EWT04555.1"/>
    </source>
</evidence>
<dbReference type="EMBL" id="AWQS01000223">
    <property type="protein sequence ID" value="EWT04555.1"/>
    <property type="molecule type" value="Genomic_DNA"/>
</dbReference>
<sequence length="119" mass="12127">MSTTPAITTNGLFSIIYGTDELEPTKSALTAVLGTPPHDSPYYVGWESSGIQIGLDPNAAAKGALGPVPYWAVDDLDAALAELKKVGATVLQEPTDVGSGMKVALARAGEGSLIGLTSP</sequence>
<protein>
    <submittedName>
        <fullName evidence="1">Glyoxalase</fullName>
    </submittedName>
</protein>
<dbReference type="Proteomes" id="UP000019494">
    <property type="component" value="Unassembled WGS sequence"/>
</dbReference>
<accession>W9GEU5</accession>
<dbReference type="RefSeq" id="WP_034720295.1">
    <property type="nucleotide sequence ID" value="NZ_AWQS01000223.1"/>
</dbReference>
<reference evidence="2" key="1">
    <citation type="submission" date="2013-08" db="EMBL/GenBank/DDBJ databases">
        <title>Intrasporangium oryzae NRRL B-24470.</title>
        <authorList>
            <person name="Liu H."/>
            <person name="Wang G."/>
        </authorList>
    </citation>
    <scope>NUCLEOTIDE SEQUENCE [LARGE SCALE GENOMIC DNA]</scope>
    <source>
        <strain evidence="2">Q5-1</strain>
    </source>
</reference>
<keyword evidence="2" id="KW-1185">Reference proteome</keyword>
<gene>
    <name evidence="1" type="ORF">N864_11425</name>
</gene>
<dbReference type="Gene3D" id="3.10.180.10">
    <property type="entry name" value="2,3-Dihydroxybiphenyl 1,2-Dioxygenase, domain 1"/>
    <property type="match status" value="1"/>
</dbReference>
<dbReference type="SUPFAM" id="SSF54593">
    <property type="entry name" value="Glyoxalase/Bleomycin resistance protein/Dihydroxybiphenyl dioxygenase"/>
    <property type="match status" value="1"/>
</dbReference>
<dbReference type="InterPro" id="IPR029068">
    <property type="entry name" value="Glyas_Bleomycin-R_OHBP_Dase"/>
</dbReference>
<name>W9GEU5_9MICO</name>
<dbReference type="OrthoDB" id="4565236at2"/>
<dbReference type="AlphaFoldDB" id="W9GEU5"/>
<organism evidence="1 2">
    <name type="scientific">Intrasporangium chromatireducens Q5-1</name>
    <dbReference type="NCBI Taxonomy" id="584657"/>
    <lineage>
        <taxon>Bacteria</taxon>
        <taxon>Bacillati</taxon>
        <taxon>Actinomycetota</taxon>
        <taxon>Actinomycetes</taxon>
        <taxon>Micrococcales</taxon>
        <taxon>Intrasporangiaceae</taxon>
        <taxon>Intrasporangium</taxon>
    </lineage>
</organism>
<evidence type="ECO:0000313" key="2">
    <source>
        <dbReference type="Proteomes" id="UP000019494"/>
    </source>
</evidence>
<comment type="caution">
    <text evidence="1">The sequence shown here is derived from an EMBL/GenBank/DDBJ whole genome shotgun (WGS) entry which is preliminary data.</text>
</comment>
<proteinExistence type="predicted"/>